<gene>
    <name evidence="8" type="ORF">IXB50_19085</name>
</gene>
<comment type="caution">
    <text evidence="8">The sequence shown here is derived from an EMBL/GenBank/DDBJ whole genome shotgun (WGS) entry which is preliminary data.</text>
</comment>
<evidence type="ECO:0000259" key="7">
    <source>
        <dbReference type="Pfam" id="PF03711"/>
    </source>
</evidence>
<dbReference type="GO" id="GO:0016831">
    <property type="term" value="F:carboxy-lyase activity"/>
    <property type="evidence" value="ECO:0007669"/>
    <property type="project" value="UniProtKB-KW"/>
</dbReference>
<evidence type="ECO:0000259" key="6">
    <source>
        <dbReference type="Pfam" id="PF01276"/>
    </source>
</evidence>
<keyword evidence="8" id="KW-0808">Transferase</keyword>
<sequence length="475" mass="50369">MRSQTQAPLVNALCSSAARQCAAFYTPGHKGGHGISQLHRAVFGDDIFRVDVPELPELDDLFAPESVILEAQCLAAQAFGAEQTWFLVNGSTCGIEAALLATCGPGDRVIVPRNAHQSVLSGLILSGAMPVWIAPVYSSDWQLFLGMRADEIAAALQRYPGVKAVVVVSPTYEGVCSDIEAIANVVHGYGVPLIVDAAHGPHFAFHEGLPPSALSSGADVVIHSAHKVLAAFTQAALLHVQGDRCDRARLSQALRMTQSSSPSYLLLGSLDAARHQMANQGQGLMEQTLTLAQLARQQLHASPLPVLDVGDGGVFQQDLTRLTVDVSAMDTTGFAADTWLHERGVTAELPTLHQLTFIVSLGNSAADIERLVQGLRQLPATGRAAKSQLWLDMPMAGVSPRDAFFAPTEVCAIEHAIGRLSADTVCIYPPGIPNLMPGEPITDQLLSTLTMAQVSGAHLSGLADPTLQSLRVLID</sequence>
<dbReference type="RefSeq" id="WP_215610596.1">
    <property type="nucleotide sequence ID" value="NZ_JADOES010000049.1"/>
</dbReference>
<protein>
    <submittedName>
        <fullName evidence="8">Aminotransferase class I/II-fold pyridoxal phosphate-dependent enzyme</fullName>
    </submittedName>
</protein>
<dbReference type="InterPro" id="IPR036633">
    <property type="entry name" value="Prn/Lys/Arg_de-COase_C_sf"/>
</dbReference>
<keyword evidence="9" id="KW-1185">Reference proteome</keyword>
<dbReference type="Proteomes" id="UP000717364">
    <property type="component" value="Unassembled WGS sequence"/>
</dbReference>
<keyword evidence="3" id="KW-0210">Decarboxylase</keyword>
<dbReference type="InterPro" id="IPR008286">
    <property type="entry name" value="Prn/Lys/Arg_de-COase_C"/>
</dbReference>
<keyword evidence="8" id="KW-0032">Aminotransferase</keyword>
<evidence type="ECO:0000313" key="8">
    <source>
        <dbReference type="EMBL" id="MBT9317532.1"/>
    </source>
</evidence>
<accession>A0A947GM97</accession>
<evidence type="ECO:0000256" key="5">
    <source>
        <dbReference type="ARBA" id="ARBA00023239"/>
    </source>
</evidence>
<dbReference type="EMBL" id="JADOES010000049">
    <property type="protein sequence ID" value="MBT9317532.1"/>
    <property type="molecule type" value="Genomic_DNA"/>
</dbReference>
<evidence type="ECO:0000256" key="4">
    <source>
        <dbReference type="ARBA" id="ARBA00022898"/>
    </source>
</evidence>
<evidence type="ECO:0000313" key="9">
    <source>
        <dbReference type="Proteomes" id="UP000717364"/>
    </source>
</evidence>
<reference evidence="8" key="1">
    <citation type="submission" date="2020-11" db="EMBL/GenBank/DDBJ databases">
        <authorList>
            <person name="Konstantinou D."/>
            <person name="Gkelis S."/>
            <person name="Popin R."/>
            <person name="Fewer D."/>
            <person name="Sivonen K."/>
        </authorList>
    </citation>
    <scope>NUCLEOTIDE SEQUENCE</scope>
    <source>
        <strain evidence="8">TAU-MAC 1115</strain>
    </source>
</reference>
<name>A0A947GM97_9CYAN</name>
<dbReference type="GO" id="GO:0008483">
    <property type="term" value="F:transaminase activity"/>
    <property type="evidence" value="ECO:0007669"/>
    <property type="project" value="UniProtKB-KW"/>
</dbReference>
<reference evidence="8" key="2">
    <citation type="journal article" date="2021" name="Mar. Drugs">
        <title>Genome Reduction and Secondary Metabolism of the Marine Sponge-Associated Cyanobacterium Leptothoe.</title>
        <authorList>
            <person name="Konstantinou D."/>
            <person name="Popin R.V."/>
            <person name="Fewer D.P."/>
            <person name="Sivonen K."/>
            <person name="Gkelis S."/>
        </authorList>
    </citation>
    <scope>NUCLEOTIDE SEQUENCE</scope>
    <source>
        <strain evidence="8">TAU-MAC 1115</strain>
    </source>
</reference>
<dbReference type="AlphaFoldDB" id="A0A947GM97"/>
<dbReference type="SUPFAM" id="SSF53383">
    <property type="entry name" value="PLP-dependent transferases"/>
    <property type="match status" value="1"/>
</dbReference>
<dbReference type="Pfam" id="PF03711">
    <property type="entry name" value="OKR_DC_1_C"/>
    <property type="match status" value="1"/>
</dbReference>
<feature type="domain" description="Orn/Lys/Arg decarboxylase C-terminal" evidence="7">
    <location>
        <begin position="398"/>
        <end position="462"/>
    </location>
</feature>
<dbReference type="InterPro" id="IPR000310">
    <property type="entry name" value="Orn/Lys/Arg_deCO2ase_major_dom"/>
</dbReference>
<dbReference type="PANTHER" id="PTHR43277:SF4">
    <property type="entry name" value="ARGININE DECARBOXYLASE"/>
    <property type="match status" value="1"/>
</dbReference>
<dbReference type="InterPro" id="IPR015424">
    <property type="entry name" value="PyrdxlP-dep_Trfase"/>
</dbReference>
<dbReference type="InterPro" id="IPR052357">
    <property type="entry name" value="Orn_Lys_Arg_decarboxylase-I"/>
</dbReference>
<keyword evidence="5" id="KW-0456">Lyase</keyword>
<evidence type="ECO:0000256" key="3">
    <source>
        <dbReference type="ARBA" id="ARBA00022793"/>
    </source>
</evidence>
<dbReference type="PANTHER" id="PTHR43277">
    <property type="entry name" value="ARGININE DECARBOXYLASE"/>
    <property type="match status" value="1"/>
</dbReference>
<evidence type="ECO:0000256" key="1">
    <source>
        <dbReference type="ARBA" id="ARBA00001933"/>
    </source>
</evidence>
<comment type="similarity">
    <text evidence="2">Belongs to the Orn/Lys/Arg decarboxylase class-I family.</text>
</comment>
<dbReference type="CDD" id="cd00615">
    <property type="entry name" value="Orn_deC_like"/>
    <property type="match status" value="1"/>
</dbReference>
<dbReference type="Gene3D" id="3.40.640.10">
    <property type="entry name" value="Type I PLP-dependent aspartate aminotransferase-like (Major domain)"/>
    <property type="match status" value="1"/>
</dbReference>
<dbReference type="SUPFAM" id="SSF55904">
    <property type="entry name" value="Ornithine decarboxylase C-terminal domain"/>
    <property type="match status" value="1"/>
</dbReference>
<feature type="domain" description="Orn/Lys/Arg decarboxylases family 1 pyridoxal-P attachment site" evidence="6">
    <location>
        <begin position="8"/>
        <end position="300"/>
    </location>
</feature>
<keyword evidence="4" id="KW-0663">Pyridoxal phosphate</keyword>
<proteinExistence type="inferred from homology"/>
<comment type="cofactor">
    <cofactor evidence="1">
        <name>pyridoxal 5'-phosphate</name>
        <dbReference type="ChEBI" id="CHEBI:597326"/>
    </cofactor>
</comment>
<evidence type="ECO:0000256" key="2">
    <source>
        <dbReference type="ARBA" id="ARBA00010671"/>
    </source>
</evidence>
<dbReference type="Gene3D" id="3.90.100.10">
    <property type="entry name" value="Orn/Lys/Arg decarboxylase, C-terminal domain"/>
    <property type="match status" value="1"/>
</dbReference>
<dbReference type="Pfam" id="PF01276">
    <property type="entry name" value="OKR_DC_1"/>
    <property type="match status" value="1"/>
</dbReference>
<dbReference type="InterPro" id="IPR015421">
    <property type="entry name" value="PyrdxlP-dep_Trfase_major"/>
</dbReference>
<organism evidence="8 9">
    <name type="scientific">Leptothoe spongobia TAU-MAC 1115</name>
    <dbReference type="NCBI Taxonomy" id="1967444"/>
    <lineage>
        <taxon>Bacteria</taxon>
        <taxon>Bacillati</taxon>
        <taxon>Cyanobacteriota</taxon>
        <taxon>Cyanophyceae</taxon>
        <taxon>Nodosilineales</taxon>
        <taxon>Cymatolegaceae</taxon>
        <taxon>Leptothoe</taxon>
        <taxon>Leptothoe spongobia</taxon>
    </lineage>
</organism>